<feature type="region of interest" description="Disordered" evidence="3">
    <location>
        <begin position="1"/>
        <end position="23"/>
    </location>
</feature>
<dbReference type="FunFam" id="3.40.50.720:FF:000084">
    <property type="entry name" value="Short-chain dehydrogenase reductase"/>
    <property type="match status" value="1"/>
</dbReference>
<organism evidence="4 5">
    <name type="scientific">Salinibacillus kushneri</name>
    <dbReference type="NCBI Taxonomy" id="237682"/>
    <lineage>
        <taxon>Bacteria</taxon>
        <taxon>Bacillati</taxon>
        <taxon>Bacillota</taxon>
        <taxon>Bacilli</taxon>
        <taxon>Bacillales</taxon>
        <taxon>Bacillaceae</taxon>
        <taxon>Salinibacillus</taxon>
    </lineage>
</organism>
<dbReference type="EMBL" id="FOHJ01000001">
    <property type="protein sequence ID" value="SES67103.1"/>
    <property type="molecule type" value="Genomic_DNA"/>
</dbReference>
<dbReference type="STRING" id="237682.SAMN05421676_101129"/>
<dbReference type="Gene3D" id="3.40.50.720">
    <property type="entry name" value="NAD(P)-binding Rossmann-like Domain"/>
    <property type="match status" value="1"/>
</dbReference>
<dbReference type="RefSeq" id="WP_093130927.1">
    <property type="nucleotide sequence ID" value="NZ_FOHJ01000001.1"/>
</dbReference>
<dbReference type="PRINTS" id="PR00081">
    <property type="entry name" value="GDHRDH"/>
</dbReference>
<dbReference type="Pfam" id="PF13561">
    <property type="entry name" value="adh_short_C2"/>
    <property type="match status" value="1"/>
</dbReference>
<dbReference type="CDD" id="cd05355">
    <property type="entry name" value="SDR_c1"/>
    <property type="match status" value="1"/>
</dbReference>
<protein>
    <submittedName>
        <fullName evidence="4">NAD(P)-dependent dehydrogenase, short-chain alcohol dehydrogenase family</fullName>
    </submittedName>
</protein>
<dbReference type="PANTHER" id="PTHR48107">
    <property type="entry name" value="NADPH-DEPENDENT ALDEHYDE REDUCTASE-LIKE PROTEIN, CHLOROPLASTIC-RELATED"/>
    <property type="match status" value="1"/>
</dbReference>
<dbReference type="NCBIfam" id="NF005214">
    <property type="entry name" value="PRK06701.1"/>
    <property type="match status" value="1"/>
</dbReference>
<dbReference type="PROSITE" id="PS00061">
    <property type="entry name" value="ADH_SHORT"/>
    <property type="match status" value="1"/>
</dbReference>
<name>A0A1H9YDQ4_9BACI</name>
<dbReference type="GO" id="GO:0008206">
    <property type="term" value="P:bile acid metabolic process"/>
    <property type="evidence" value="ECO:0007669"/>
    <property type="project" value="UniProtKB-ARBA"/>
</dbReference>
<sequence>MDQSSQNQPNAFPPQHQPQQPGIESLMVPSPIIEDVQYQGSGKLKDKVAIITGGDSGIGAAVAIAFAKEGAHVVIPYISDDENEDAQRTRKRVEEIGRECLLITGDLKDEAQCQKAISQTMNHFDHIDILVNNHAVQFPQKNFLDITAEQWDLTFKTNIYPFFYLTKAALPSMQKGAKIINTTSVVAYEGNEQLIDYTATKGAILGFTRALSQNLAKQGIHVNAVAPGPIWTPLIPSSFTEQDVTTFGQNVPLSHAGQPYQLAPAYVYLASDDSSYVSGQVIHVNGGKMVSS</sequence>
<dbReference type="InterPro" id="IPR020904">
    <property type="entry name" value="Sc_DH/Rdtase_CS"/>
</dbReference>
<dbReference type="OrthoDB" id="9803333at2"/>
<evidence type="ECO:0000313" key="5">
    <source>
        <dbReference type="Proteomes" id="UP000199095"/>
    </source>
</evidence>
<dbReference type="InterPro" id="IPR036291">
    <property type="entry name" value="NAD(P)-bd_dom_sf"/>
</dbReference>
<keyword evidence="2" id="KW-0560">Oxidoreductase</keyword>
<dbReference type="SUPFAM" id="SSF51735">
    <property type="entry name" value="NAD(P)-binding Rossmann-fold domains"/>
    <property type="match status" value="1"/>
</dbReference>
<dbReference type="InterPro" id="IPR002347">
    <property type="entry name" value="SDR_fam"/>
</dbReference>
<feature type="compositionally biased region" description="Polar residues" evidence="3">
    <location>
        <begin position="1"/>
        <end position="10"/>
    </location>
</feature>
<evidence type="ECO:0000313" key="4">
    <source>
        <dbReference type="EMBL" id="SES67103.1"/>
    </source>
</evidence>
<evidence type="ECO:0000256" key="2">
    <source>
        <dbReference type="ARBA" id="ARBA00023002"/>
    </source>
</evidence>
<dbReference type="AlphaFoldDB" id="A0A1H9YDQ4"/>
<reference evidence="5" key="1">
    <citation type="submission" date="2016-10" db="EMBL/GenBank/DDBJ databases">
        <authorList>
            <person name="Varghese N."/>
            <person name="Submissions S."/>
        </authorList>
    </citation>
    <scope>NUCLEOTIDE SEQUENCE [LARGE SCALE GENOMIC DNA]</scope>
    <source>
        <strain evidence="5">CGMCC 1.3566</strain>
    </source>
</reference>
<dbReference type="GO" id="GO:0016614">
    <property type="term" value="F:oxidoreductase activity, acting on CH-OH group of donors"/>
    <property type="evidence" value="ECO:0007669"/>
    <property type="project" value="UniProtKB-ARBA"/>
</dbReference>
<dbReference type="Proteomes" id="UP000199095">
    <property type="component" value="Unassembled WGS sequence"/>
</dbReference>
<proteinExistence type="inferred from homology"/>
<dbReference type="PRINTS" id="PR00080">
    <property type="entry name" value="SDRFAMILY"/>
</dbReference>
<evidence type="ECO:0000256" key="3">
    <source>
        <dbReference type="SAM" id="MobiDB-lite"/>
    </source>
</evidence>
<comment type="similarity">
    <text evidence="1">Belongs to the short-chain dehydrogenases/reductases (SDR) family.</text>
</comment>
<dbReference type="PANTHER" id="PTHR48107:SF16">
    <property type="entry name" value="NADPH-DEPENDENT ALDEHYDE REDUCTASE 1, CHLOROPLASTIC"/>
    <property type="match status" value="1"/>
</dbReference>
<gene>
    <name evidence="4" type="ORF">SAMN05421676_101129</name>
</gene>
<accession>A0A1H9YDQ4</accession>
<evidence type="ECO:0000256" key="1">
    <source>
        <dbReference type="ARBA" id="ARBA00006484"/>
    </source>
</evidence>
<keyword evidence="5" id="KW-1185">Reference proteome</keyword>